<evidence type="ECO:0000256" key="1">
    <source>
        <dbReference type="ARBA" id="ARBA00000553"/>
    </source>
</evidence>
<keyword evidence="4" id="KW-0808">Transferase</keyword>
<comment type="catalytic activity">
    <reaction evidence="9">
        <text>adenosine + phosphate = alpha-D-ribose 1-phosphate + adenine</text>
        <dbReference type="Rhea" id="RHEA:27642"/>
        <dbReference type="ChEBI" id="CHEBI:16335"/>
        <dbReference type="ChEBI" id="CHEBI:16708"/>
        <dbReference type="ChEBI" id="CHEBI:43474"/>
        <dbReference type="ChEBI" id="CHEBI:57720"/>
        <dbReference type="EC" id="2.4.2.1"/>
    </reaction>
    <physiologicalReaction direction="left-to-right" evidence="9">
        <dbReference type="Rhea" id="RHEA:27643"/>
    </physiologicalReaction>
</comment>
<evidence type="ECO:0000256" key="5">
    <source>
        <dbReference type="ARBA" id="ARBA00022723"/>
    </source>
</evidence>
<evidence type="ECO:0000313" key="11">
    <source>
        <dbReference type="EMBL" id="KUH57929.1"/>
    </source>
</evidence>
<sequence>MSEPTLTRYQSHGVTLLGDSTVPQGVALAFTERTGGVSTGNYASLNLGSACGDDPSCVAENRRRALCALGAERCMDALVNPHQVHGDRIVTVRSSDADAVHAAQADAASGADAIVCTATNVPVLLCFADCVPVILVAPGGFAVAHSGWRGTIARISAKAAHALAEETGSPVSQVRAYAGPHIGREDYEVSPELAARFSAEFGPEVIWGERNLDLGAAVTAALVGAGVPRGSIACCDVSTASATERFFSYRAEHGSCGRHGALAVMRGE</sequence>
<keyword evidence="12" id="KW-1185">Reference proteome</keyword>
<evidence type="ECO:0000256" key="10">
    <source>
        <dbReference type="ARBA" id="ARBA00049893"/>
    </source>
</evidence>
<keyword evidence="6" id="KW-0378">Hydrolase</keyword>
<evidence type="ECO:0000313" key="12">
    <source>
        <dbReference type="Proteomes" id="UP000054078"/>
    </source>
</evidence>
<dbReference type="InterPro" id="IPR038371">
    <property type="entry name" value="Cu_polyphenol_OxRdtase_sf"/>
</dbReference>
<dbReference type="PANTHER" id="PTHR30616:SF2">
    <property type="entry name" value="PURINE NUCLEOSIDE PHOSPHORYLASE LACC1"/>
    <property type="match status" value="1"/>
</dbReference>
<keyword evidence="7" id="KW-0862">Zinc</keyword>
<dbReference type="GO" id="GO:0016787">
    <property type="term" value="F:hydrolase activity"/>
    <property type="evidence" value="ECO:0007669"/>
    <property type="project" value="UniProtKB-KW"/>
</dbReference>
<name>A0A117J3V3_TRASO</name>
<evidence type="ECO:0000256" key="7">
    <source>
        <dbReference type="ARBA" id="ARBA00022833"/>
    </source>
</evidence>
<keyword evidence="5" id="KW-0479">Metal-binding</keyword>
<dbReference type="EMBL" id="LOJF01000011">
    <property type="protein sequence ID" value="KUH57929.1"/>
    <property type="molecule type" value="Genomic_DNA"/>
</dbReference>
<comment type="caution">
    <text evidence="11">The sequence shown here is derived from an EMBL/GenBank/DDBJ whole genome shotgun (WGS) entry which is preliminary data.</text>
</comment>
<dbReference type="SUPFAM" id="SSF64438">
    <property type="entry name" value="CNF1/YfiH-like putative cysteine hydrolases"/>
    <property type="match status" value="1"/>
</dbReference>
<dbReference type="AlphaFoldDB" id="A0A117J3V3"/>
<proteinExistence type="inferred from homology"/>
<dbReference type="InterPro" id="IPR003730">
    <property type="entry name" value="Cu_polyphenol_OxRdtase"/>
</dbReference>
<organism evidence="11 12">
    <name type="scientific">Tractidigestivibacter scatoligenes</name>
    <name type="common">Olsenella scatoligenes</name>
    <dbReference type="NCBI Taxonomy" id="1299998"/>
    <lineage>
        <taxon>Bacteria</taxon>
        <taxon>Bacillati</taxon>
        <taxon>Actinomycetota</taxon>
        <taxon>Coriobacteriia</taxon>
        <taxon>Coriobacteriales</taxon>
        <taxon>Atopobiaceae</taxon>
        <taxon>Tractidigestivibacter</taxon>
    </lineage>
</organism>
<comment type="catalytic activity">
    <reaction evidence="1">
        <text>inosine + phosphate = alpha-D-ribose 1-phosphate + hypoxanthine</text>
        <dbReference type="Rhea" id="RHEA:27646"/>
        <dbReference type="ChEBI" id="CHEBI:17368"/>
        <dbReference type="ChEBI" id="CHEBI:17596"/>
        <dbReference type="ChEBI" id="CHEBI:43474"/>
        <dbReference type="ChEBI" id="CHEBI:57720"/>
        <dbReference type="EC" id="2.4.2.1"/>
    </reaction>
    <physiologicalReaction direction="left-to-right" evidence="1">
        <dbReference type="Rhea" id="RHEA:27647"/>
    </physiologicalReaction>
</comment>
<dbReference type="PANTHER" id="PTHR30616">
    <property type="entry name" value="UNCHARACTERIZED PROTEIN YFIH"/>
    <property type="match status" value="1"/>
</dbReference>
<comment type="similarity">
    <text evidence="3">Belongs to the purine nucleoside phosphorylase YfiH/LACC1 family.</text>
</comment>
<evidence type="ECO:0000256" key="2">
    <source>
        <dbReference type="ARBA" id="ARBA00003215"/>
    </source>
</evidence>
<gene>
    <name evidence="11" type="ORF">AUL39_09615</name>
</gene>
<dbReference type="GO" id="GO:0017061">
    <property type="term" value="F:S-methyl-5-thioadenosine phosphorylase activity"/>
    <property type="evidence" value="ECO:0007669"/>
    <property type="project" value="UniProtKB-EC"/>
</dbReference>
<comment type="catalytic activity">
    <reaction evidence="10">
        <text>S-methyl-5'-thioadenosine + phosphate = 5-(methylsulfanyl)-alpha-D-ribose 1-phosphate + adenine</text>
        <dbReference type="Rhea" id="RHEA:11852"/>
        <dbReference type="ChEBI" id="CHEBI:16708"/>
        <dbReference type="ChEBI" id="CHEBI:17509"/>
        <dbReference type="ChEBI" id="CHEBI:43474"/>
        <dbReference type="ChEBI" id="CHEBI:58533"/>
        <dbReference type="EC" id="2.4.2.28"/>
    </reaction>
    <physiologicalReaction direction="left-to-right" evidence="10">
        <dbReference type="Rhea" id="RHEA:11853"/>
    </physiologicalReaction>
</comment>
<dbReference type="STRING" id="1299998.AUL39_09615"/>
<dbReference type="OrthoDB" id="4279at2"/>
<dbReference type="Gene3D" id="3.60.140.10">
    <property type="entry name" value="CNF1/YfiH-like putative cysteine hydrolases"/>
    <property type="match status" value="1"/>
</dbReference>
<protein>
    <submittedName>
        <fullName evidence="11">Multicopper polyphenol oxidase</fullName>
    </submittedName>
</protein>
<evidence type="ECO:0000256" key="6">
    <source>
        <dbReference type="ARBA" id="ARBA00022801"/>
    </source>
</evidence>
<comment type="function">
    <text evidence="2">Purine nucleoside enzyme that catalyzes the phosphorolysis of adenosine and inosine nucleosides, yielding D-ribose 1-phosphate and the respective free bases, adenine and hypoxanthine. Also catalyzes the phosphorolysis of S-methyl-5'-thioadenosine into adenine and S-methyl-5-thio-alpha-D-ribose 1-phosphate. Also has adenosine deaminase activity.</text>
</comment>
<evidence type="ECO:0000256" key="3">
    <source>
        <dbReference type="ARBA" id="ARBA00007353"/>
    </source>
</evidence>
<evidence type="ECO:0000256" key="4">
    <source>
        <dbReference type="ARBA" id="ARBA00022679"/>
    </source>
</evidence>
<comment type="catalytic activity">
    <reaction evidence="8">
        <text>adenosine + H2O + H(+) = inosine + NH4(+)</text>
        <dbReference type="Rhea" id="RHEA:24408"/>
        <dbReference type="ChEBI" id="CHEBI:15377"/>
        <dbReference type="ChEBI" id="CHEBI:15378"/>
        <dbReference type="ChEBI" id="CHEBI:16335"/>
        <dbReference type="ChEBI" id="CHEBI:17596"/>
        <dbReference type="ChEBI" id="CHEBI:28938"/>
        <dbReference type="EC" id="3.5.4.4"/>
    </reaction>
    <physiologicalReaction direction="left-to-right" evidence="8">
        <dbReference type="Rhea" id="RHEA:24409"/>
    </physiologicalReaction>
</comment>
<accession>A0A117J3V3</accession>
<dbReference type="GO" id="GO:0005507">
    <property type="term" value="F:copper ion binding"/>
    <property type="evidence" value="ECO:0007669"/>
    <property type="project" value="TreeGrafter"/>
</dbReference>
<dbReference type="CDD" id="cd16833">
    <property type="entry name" value="YfiH"/>
    <property type="match status" value="1"/>
</dbReference>
<dbReference type="Pfam" id="PF02578">
    <property type="entry name" value="Cu-oxidase_4"/>
    <property type="match status" value="1"/>
</dbReference>
<reference evidence="11 12" key="1">
    <citation type="submission" date="2015-12" db="EMBL/GenBank/DDBJ databases">
        <title>Draft Genome Sequence of Olsenella scatoligenes SK9K4T; a Producer of 3-Methylindole- (skatole) and 4-Methylphenol- (p-cresol) Isolated from Pig Feces.</title>
        <authorList>
            <person name="Li X."/>
            <person name="Borg B."/>
            <person name="Canibe N."/>
        </authorList>
    </citation>
    <scope>NUCLEOTIDE SEQUENCE [LARGE SCALE GENOMIC DNA]</scope>
    <source>
        <strain evidence="11 12">SK9K4</strain>
    </source>
</reference>
<dbReference type="Proteomes" id="UP000054078">
    <property type="component" value="Unassembled WGS sequence"/>
</dbReference>
<dbReference type="RefSeq" id="WP_059055712.1">
    <property type="nucleotide sequence ID" value="NZ_LOJF01000011.1"/>
</dbReference>
<evidence type="ECO:0000256" key="8">
    <source>
        <dbReference type="ARBA" id="ARBA00047989"/>
    </source>
</evidence>
<dbReference type="InterPro" id="IPR011324">
    <property type="entry name" value="Cytotoxic_necrot_fac-like_cat"/>
</dbReference>
<evidence type="ECO:0000256" key="9">
    <source>
        <dbReference type="ARBA" id="ARBA00048968"/>
    </source>
</evidence>